<organism evidence="2 3">
    <name type="scientific">Bisbaumannia pacifica</name>
    <dbReference type="NCBI Taxonomy" id="77098"/>
    <lineage>
        <taxon>Bacteria</taxon>
        <taxon>Pseudomonadati</taxon>
        <taxon>Pseudomonadota</taxon>
        <taxon>Gammaproteobacteria</taxon>
        <taxon>Oceanospirillales</taxon>
        <taxon>Halomonadaceae</taxon>
        <taxon>Bisbaumannia</taxon>
    </lineage>
</organism>
<sequence>MAHDPNFKDDTGVLLVVIGLVVFLGMAALPGTMALVRLFG</sequence>
<accession>A0A510X9Y2</accession>
<dbReference type="EMBL" id="BJUK01000031">
    <property type="protein sequence ID" value="GEK48246.1"/>
    <property type="molecule type" value="Genomic_DNA"/>
</dbReference>
<feature type="transmembrane region" description="Helical" evidence="1">
    <location>
        <begin position="12"/>
        <end position="36"/>
    </location>
</feature>
<protein>
    <submittedName>
        <fullName evidence="2">Uncharacterized protein</fullName>
    </submittedName>
</protein>
<reference evidence="2 3" key="1">
    <citation type="submission" date="2019-07" db="EMBL/GenBank/DDBJ databases">
        <title>Whole genome shotgun sequence of Halomonas pacifica NBRC 102220.</title>
        <authorList>
            <person name="Hosoyama A."/>
            <person name="Uohara A."/>
            <person name="Ohji S."/>
            <person name="Ichikawa N."/>
        </authorList>
    </citation>
    <scope>NUCLEOTIDE SEQUENCE [LARGE SCALE GENOMIC DNA]</scope>
    <source>
        <strain evidence="2 3">NBRC 102220</strain>
    </source>
</reference>
<keyword evidence="1" id="KW-1133">Transmembrane helix</keyword>
<keyword evidence="1" id="KW-0812">Transmembrane</keyword>
<dbReference type="RefSeq" id="WP_269750153.1">
    <property type="nucleotide sequence ID" value="NZ_BJUK01000031.1"/>
</dbReference>
<keyword evidence="1" id="KW-0472">Membrane</keyword>
<keyword evidence="3" id="KW-1185">Reference proteome</keyword>
<gene>
    <name evidence="2" type="ORF">HPA02_25290</name>
</gene>
<evidence type="ECO:0000256" key="1">
    <source>
        <dbReference type="SAM" id="Phobius"/>
    </source>
</evidence>
<name>A0A510X9Y2_9GAMM</name>
<comment type="caution">
    <text evidence="2">The sequence shown here is derived from an EMBL/GenBank/DDBJ whole genome shotgun (WGS) entry which is preliminary data.</text>
</comment>
<proteinExistence type="predicted"/>
<dbReference type="Proteomes" id="UP000321275">
    <property type="component" value="Unassembled WGS sequence"/>
</dbReference>
<evidence type="ECO:0000313" key="2">
    <source>
        <dbReference type="EMBL" id="GEK48246.1"/>
    </source>
</evidence>
<evidence type="ECO:0000313" key="3">
    <source>
        <dbReference type="Proteomes" id="UP000321275"/>
    </source>
</evidence>
<dbReference type="AlphaFoldDB" id="A0A510X9Y2"/>